<keyword evidence="2" id="KW-1185">Reference proteome</keyword>
<proteinExistence type="predicted"/>
<name>A0ACD5VEF9_AVESA</name>
<organism evidence="1 2">
    <name type="scientific">Avena sativa</name>
    <name type="common">Oat</name>
    <dbReference type="NCBI Taxonomy" id="4498"/>
    <lineage>
        <taxon>Eukaryota</taxon>
        <taxon>Viridiplantae</taxon>
        <taxon>Streptophyta</taxon>
        <taxon>Embryophyta</taxon>
        <taxon>Tracheophyta</taxon>
        <taxon>Spermatophyta</taxon>
        <taxon>Magnoliopsida</taxon>
        <taxon>Liliopsida</taxon>
        <taxon>Poales</taxon>
        <taxon>Poaceae</taxon>
        <taxon>BOP clade</taxon>
        <taxon>Pooideae</taxon>
        <taxon>Poodae</taxon>
        <taxon>Poeae</taxon>
        <taxon>Poeae Chloroplast Group 1 (Aveneae type)</taxon>
        <taxon>Aveninae</taxon>
        <taxon>Avena</taxon>
    </lineage>
</organism>
<evidence type="ECO:0000313" key="2">
    <source>
        <dbReference type="Proteomes" id="UP001732700"/>
    </source>
</evidence>
<dbReference type="EnsemblPlants" id="AVESA.00010b.r2.3AG0417430.1">
    <property type="protein sequence ID" value="AVESA.00010b.r2.3AG0417430.1.CDS.1"/>
    <property type="gene ID" value="AVESA.00010b.r2.3AG0417430"/>
</dbReference>
<accession>A0ACD5VEF9</accession>
<protein>
    <submittedName>
        <fullName evidence="1">Uncharacterized protein</fullName>
    </submittedName>
</protein>
<reference evidence="1" key="1">
    <citation type="submission" date="2021-05" db="EMBL/GenBank/DDBJ databases">
        <authorList>
            <person name="Scholz U."/>
            <person name="Mascher M."/>
            <person name="Fiebig A."/>
        </authorList>
    </citation>
    <scope>NUCLEOTIDE SEQUENCE [LARGE SCALE GENOMIC DNA]</scope>
</reference>
<sequence length="382" mass="39898">MCKSRSDALASTPASRRRSPSSSAAASTTAASSTSFATASTSTGPRHTANTTASSSSSRSSRSSQAAARASLPSPLLLYPFQELSAATNGFLSKRDPSAAYWRCSLRGRDAALFQLRALAGLTAKDASAALASTARYHHASLAPLLGACLAGPHVYLAYQIPSGAATLAACLQSRTASSSSNKDTGLNPVLGAWLSRVQVAADVAQGLDYVHTHANAAHGRVFPSTVLLVPDPALHATLTHFGASQFAQADDATAAAAAQSDDVRAFGVLLLQLLSGEAEASRHRFDRTTKEFARVSVVDTAAEALTTGRVKTWVDRRLGDSFPVSVAEKLVEVALRCASPDDGAPEMAWVAGKVSKVYVESRAWEHQLQRSDGFSVSVAPR</sequence>
<reference evidence="1" key="2">
    <citation type="submission" date="2025-09" db="UniProtKB">
        <authorList>
            <consortium name="EnsemblPlants"/>
        </authorList>
    </citation>
    <scope>IDENTIFICATION</scope>
</reference>
<evidence type="ECO:0000313" key="1">
    <source>
        <dbReference type="EnsemblPlants" id="AVESA.00010b.r2.3AG0417430.1.CDS.1"/>
    </source>
</evidence>
<dbReference type="Proteomes" id="UP001732700">
    <property type="component" value="Chromosome 3A"/>
</dbReference>